<feature type="transmembrane region" description="Helical" evidence="6">
    <location>
        <begin position="85"/>
        <end position="103"/>
    </location>
</feature>
<protein>
    <recommendedName>
        <fullName evidence="7">Ammonium transporter AmtB-like domain-containing protein</fullName>
    </recommendedName>
</protein>
<evidence type="ECO:0000256" key="5">
    <source>
        <dbReference type="ARBA" id="ARBA00023136"/>
    </source>
</evidence>
<feature type="transmembrane region" description="Helical" evidence="6">
    <location>
        <begin position="245"/>
        <end position="263"/>
    </location>
</feature>
<proteinExistence type="inferred from homology"/>
<comment type="similarity">
    <text evidence="2">Belongs to the ammonium transporter (TC 2.A.49) family. Rh subfamily.</text>
</comment>
<sequence length="407" mass="45099">MGSKYPRSLRCCLPLWALVLQMAFIVLFFFISYDTPQVDQKLMETYQGLESLLWVGIQSQEEWLKKEDSYFMCCCDESNHEQGTFHRVFQDLTLMAALGFGFLSSSFRRHSWSSVAFNLFILALGVQGSILLERFLSWPFLKDVAISLFSIRTATMSTIPVLISAGAVLGKANLVQLAVMVLMEAAAFRAVRIVDKKFFHMEDHIIAMHGHVFGTYFGLLVVWCLSRSLPWGVDEKAQTEKAQMATSSSLFAMLGTLLLWIFWPSFNSALLECQNEKKTAVLNTYYALAVSAVTATSMSALSHPQGKINMVHIHNAVLAGGVAVGAPSFLITSPWIAMVLGLTAGITNQMIIDFGALSFALAVGMVSGLLTGKRTRSCLWLLKSYKHHTEKAKMEHAIVSVVVSPCH</sequence>
<dbReference type="Pfam" id="PF00909">
    <property type="entry name" value="Ammonium_transp"/>
    <property type="match status" value="1"/>
</dbReference>
<feature type="transmembrane region" description="Helical" evidence="6">
    <location>
        <begin position="174"/>
        <end position="194"/>
    </location>
</feature>
<dbReference type="InterPro" id="IPR002229">
    <property type="entry name" value="RhesusRHD"/>
</dbReference>
<dbReference type="EMBL" id="JBBHLL010000785">
    <property type="protein sequence ID" value="KAK7797708.1"/>
    <property type="molecule type" value="Genomic_DNA"/>
</dbReference>
<feature type="transmembrane region" description="Helical" evidence="6">
    <location>
        <begin position="313"/>
        <end position="338"/>
    </location>
</feature>
<reference evidence="8 9" key="1">
    <citation type="journal article" date="2023" name="bioRxiv">
        <title>Conserved and derived expression patterns and positive selection on dental genes reveal complex evolutionary context of ever-growing rodent molars.</title>
        <authorList>
            <person name="Calamari Z.T."/>
            <person name="Song A."/>
            <person name="Cohen E."/>
            <person name="Akter M."/>
            <person name="Roy R.D."/>
            <person name="Hallikas O."/>
            <person name="Christensen M.M."/>
            <person name="Li P."/>
            <person name="Marangoni P."/>
            <person name="Jernvall J."/>
            <person name="Klein O.D."/>
        </authorList>
    </citation>
    <scope>NUCLEOTIDE SEQUENCE [LARGE SCALE GENOMIC DNA]</scope>
    <source>
        <strain evidence="8">V071</strain>
    </source>
</reference>
<organism evidence="8 9">
    <name type="scientific">Myodes glareolus</name>
    <name type="common">Bank vole</name>
    <name type="synonym">Clethrionomys glareolus</name>
    <dbReference type="NCBI Taxonomy" id="447135"/>
    <lineage>
        <taxon>Eukaryota</taxon>
        <taxon>Metazoa</taxon>
        <taxon>Chordata</taxon>
        <taxon>Craniata</taxon>
        <taxon>Vertebrata</taxon>
        <taxon>Euteleostomi</taxon>
        <taxon>Mammalia</taxon>
        <taxon>Eutheria</taxon>
        <taxon>Euarchontoglires</taxon>
        <taxon>Glires</taxon>
        <taxon>Rodentia</taxon>
        <taxon>Myomorpha</taxon>
        <taxon>Muroidea</taxon>
        <taxon>Cricetidae</taxon>
        <taxon>Arvicolinae</taxon>
        <taxon>Myodes</taxon>
    </lineage>
</organism>
<dbReference type="AlphaFoldDB" id="A0AAW0H8K5"/>
<evidence type="ECO:0000256" key="2">
    <source>
        <dbReference type="ARBA" id="ARBA00011036"/>
    </source>
</evidence>
<feature type="transmembrane region" description="Helical" evidence="6">
    <location>
        <begin position="12"/>
        <end position="33"/>
    </location>
</feature>
<comment type="caution">
    <text evidence="8">The sequence shown here is derived from an EMBL/GenBank/DDBJ whole genome shotgun (WGS) entry which is preliminary data.</text>
</comment>
<dbReference type="PANTHER" id="PTHR11730:SF43">
    <property type="entry name" value="BLOOD GROUP RH(CE) POLYPEPTIDE-RELATED"/>
    <property type="match status" value="1"/>
</dbReference>
<keyword evidence="5 6" id="KW-0472">Membrane</keyword>
<evidence type="ECO:0000313" key="8">
    <source>
        <dbReference type="EMBL" id="KAK7797708.1"/>
    </source>
</evidence>
<feature type="domain" description="Ammonium transporter AmtB-like" evidence="7">
    <location>
        <begin position="84"/>
        <end position="348"/>
    </location>
</feature>
<keyword evidence="9" id="KW-1185">Reference proteome</keyword>
<name>A0AAW0H8K5_MYOGA</name>
<evidence type="ECO:0000259" key="7">
    <source>
        <dbReference type="Pfam" id="PF00909"/>
    </source>
</evidence>
<comment type="subcellular location">
    <subcellularLocation>
        <location evidence="1">Membrane</location>
        <topology evidence="1">Multi-pass membrane protein</topology>
    </subcellularLocation>
</comment>
<dbReference type="InterPro" id="IPR024041">
    <property type="entry name" value="NH4_transpt_AmtB-like_dom"/>
</dbReference>
<feature type="transmembrane region" description="Helical" evidence="6">
    <location>
        <begin position="144"/>
        <end position="167"/>
    </location>
</feature>
<dbReference type="InterPro" id="IPR029020">
    <property type="entry name" value="Ammonium/urea_transptr"/>
</dbReference>
<feature type="transmembrane region" description="Helical" evidence="6">
    <location>
        <begin position="115"/>
        <end position="132"/>
    </location>
</feature>
<dbReference type="GO" id="GO:0097272">
    <property type="term" value="P:ammonium homeostasis"/>
    <property type="evidence" value="ECO:0007669"/>
    <property type="project" value="TreeGrafter"/>
</dbReference>
<dbReference type="GO" id="GO:0005886">
    <property type="term" value="C:plasma membrane"/>
    <property type="evidence" value="ECO:0007669"/>
    <property type="project" value="InterPro"/>
</dbReference>
<evidence type="ECO:0000313" key="9">
    <source>
        <dbReference type="Proteomes" id="UP001488838"/>
    </source>
</evidence>
<keyword evidence="4 6" id="KW-1133">Transmembrane helix</keyword>
<feature type="transmembrane region" description="Helical" evidence="6">
    <location>
        <begin position="283"/>
        <end position="301"/>
    </location>
</feature>
<evidence type="ECO:0000256" key="4">
    <source>
        <dbReference type="ARBA" id="ARBA00022989"/>
    </source>
</evidence>
<gene>
    <name evidence="8" type="ORF">U0070_000335</name>
</gene>
<dbReference type="GO" id="GO:0008519">
    <property type="term" value="F:ammonium channel activity"/>
    <property type="evidence" value="ECO:0007669"/>
    <property type="project" value="InterPro"/>
</dbReference>
<evidence type="ECO:0000256" key="6">
    <source>
        <dbReference type="SAM" id="Phobius"/>
    </source>
</evidence>
<dbReference type="PANTHER" id="PTHR11730">
    <property type="entry name" value="AMMONIUM TRANSPORTER"/>
    <property type="match status" value="1"/>
</dbReference>
<dbReference type="SUPFAM" id="SSF111352">
    <property type="entry name" value="Ammonium transporter"/>
    <property type="match status" value="1"/>
</dbReference>
<keyword evidence="3 6" id="KW-0812">Transmembrane</keyword>
<accession>A0AAW0H8K5</accession>
<evidence type="ECO:0000256" key="1">
    <source>
        <dbReference type="ARBA" id="ARBA00004141"/>
    </source>
</evidence>
<feature type="transmembrane region" description="Helical" evidence="6">
    <location>
        <begin position="350"/>
        <end position="370"/>
    </location>
</feature>
<dbReference type="Proteomes" id="UP001488838">
    <property type="component" value="Unassembled WGS sequence"/>
</dbReference>
<dbReference type="PRINTS" id="PR00342">
    <property type="entry name" value="RHESUSRHD"/>
</dbReference>
<feature type="transmembrane region" description="Helical" evidence="6">
    <location>
        <begin position="206"/>
        <end position="225"/>
    </location>
</feature>
<evidence type="ECO:0000256" key="3">
    <source>
        <dbReference type="ARBA" id="ARBA00022692"/>
    </source>
</evidence>
<dbReference type="Gene3D" id="1.10.3430.10">
    <property type="entry name" value="Ammonium transporter AmtB like domains"/>
    <property type="match status" value="1"/>
</dbReference>